<dbReference type="InterPro" id="IPR002104">
    <property type="entry name" value="Integrase_catalytic"/>
</dbReference>
<evidence type="ECO:0000256" key="1">
    <source>
        <dbReference type="ARBA" id="ARBA00022829"/>
    </source>
</evidence>
<feature type="compositionally biased region" description="Low complexity" evidence="4">
    <location>
        <begin position="336"/>
        <end position="348"/>
    </location>
</feature>
<dbReference type="Proteomes" id="UP000280296">
    <property type="component" value="Unassembled WGS sequence"/>
</dbReference>
<evidence type="ECO:0000256" key="2">
    <source>
        <dbReference type="ARBA" id="ARBA00023125"/>
    </source>
</evidence>
<dbReference type="EMBL" id="RYZH01000100">
    <property type="protein sequence ID" value="RUL81297.1"/>
    <property type="molecule type" value="Genomic_DNA"/>
</dbReference>
<protein>
    <recommendedName>
        <fullName evidence="5">Tyr recombinase domain-containing protein</fullName>
    </recommendedName>
</protein>
<feature type="non-terminal residue" evidence="6">
    <location>
        <position position="355"/>
    </location>
</feature>
<gene>
    <name evidence="6" type="ORF">TsocGM_25310</name>
</gene>
<dbReference type="InterPro" id="IPR011010">
    <property type="entry name" value="DNA_brk_join_enz"/>
</dbReference>
<keyword evidence="1" id="KW-0159">Chromosome partition</keyword>
<evidence type="ECO:0000259" key="5">
    <source>
        <dbReference type="PROSITE" id="PS51898"/>
    </source>
</evidence>
<keyword evidence="2" id="KW-0238">DNA-binding</keyword>
<dbReference type="Gene3D" id="1.10.443.10">
    <property type="entry name" value="Intergrase catalytic core"/>
    <property type="match status" value="1"/>
</dbReference>
<evidence type="ECO:0000256" key="3">
    <source>
        <dbReference type="ARBA" id="ARBA00023172"/>
    </source>
</evidence>
<dbReference type="OrthoDB" id="292546at2"/>
<dbReference type="GO" id="GO:0003677">
    <property type="term" value="F:DNA binding"/>
    <property type="evidence" value="ECO:0007669"/>
    <property type="project" value="UniProtKB-KW"/>
</dbReference>
<dbReference type="InterPro" id="IPR010998">
    <property type="entry name" value="Integrase_recombinase_N"/>
</dbReference>
<feature type="domain" description="Tyr recombinase" evidence="5">
    <location>
        <begin position="65"/>
        <end position="253"/>
    </location>
</feature>
<dbReference type="Pfam" id="PF00589">
    <property type="entry name" value="Phage_integrase"/>
    <property type="match status" value="1"/>
</dbReference>
<reference evidence="6 7" key="1">
    <citation type="submission" date="2018-12" db="EMBL/GenBank/DDBJ databases">
        <authorList>
            <person name="Toschakov S.V."/>
        </authorList>
    </citation>
    <scope>NUCLEOTIDE SEQUENCE [LARGE SCALE GENOMIC DNA]</scope>
    <source>
        <strain evidence="6 7">GM2012</strain>
    </source>
</reference>
<proteinExistence type="predicted"/>
<dbReference type="RefSeq" id="WP_126728245.1">
    <property type="nucleotide sequence ID" value="NZ_RYZH01000100.1"/>
</dbReference>
<dbReference type="PANTHER" id="PTHR30349">
    <property type="entry name" value="PHAGE INTEGRASE-RELATED"/>
    <property type="match status" value="1"/>
</dbReference>
<dbReference type="AlphaFoldDB" id="A0A432MC34"/>
<organism evidence="6 7">
    <name type="scientific">Tautonia sociabilis</name>
    <dbReference type="NCBI Taxonomy" id="2080755"/>
    <lineage>
        <taxon>Bacteria</taxon>
        <taxon>Pseudomonadati</taxon>
        <taxon>Planctomycetota</taxon>
        <taxon>Planctomycetia</taxon>
        <taxon>Isosphaerales</taxon>
        <taxon>Isosphaeraceae</taxon>
        <taxon>Tautonia</taxon>
    </lineage>
</organism>
<dbReference type="Gene3D" id="1.10.150.130">
    <property type="match status" value="1"/>
</dbReference>
<comment type="caution">
    <text evidence="6">The sequence shown here is derived from an EMBL/GenBank/DDBJ whole genome shotgun (WGS) entry which is preliminary data.</text>
</comment>
<keyword evidence="3" id="KW-0233">DNA recombination</keyword>
<dbReference type="InterPro" id="IPR013762">
    <property type="entry name" value="Integrase-like_cat_sf"/>
</dbReference>
<reference evidence="6 7" key="2">
    <citation type="submission" date="2019-01" db="EMBL/GenBank/DDBJ databases">
        <title>Tautonia sociabilis, a novel thermotolerant planctomycete of Isosphaeraceae family, isolated from a 4000 m deep subterranean habitat.</title>
        <authorList>
            <person name="Kovaleva O.L."/>
            <person name="Elcheninov A.G."/>
            <person name="Van Heerden E."/>
            <person name="Toshchakov S.V."/>
            <person name="Novikov A."/>
            <person name="Bonch-Osmolovskaya E.A."/>
            <person name="Kublanov I.V."/>
        </authorList>
    </citation>
    <scope>NUCLEOTIDE SEQUENCE [LARGE SCALE GENOMIC DNA]</scope>
    <source>
        <strain evidence="6 7">GM2012</strain>
    </source>
</reference>
<accession>A0A432MC34</accession>
<evidence type="ECO:0000256" key="4">
    <source>
        <dbReference type="SAM" id="MobiDB-lite"/>
    </source>
</evidence>
<evidence type="ECO:0000313" key="7">
    <source>
        <dbReference type="Proteomes" id="UP000280296"/>
    </source>
</evidence>
<dbReference type="GO" id="GO:0007059">
    <property type="term" value="P:chromosome segregation"/>
    <property type="evidence" value="ECO:0007669"/>
    <property type="project" value="UniProtKB-KW"/>
</dbReference>
<evidence type="ECO:0000313" key="6">
    <source>
        <dbReference type="EMBL" id="RUL81297.1"/>
    </source>
</evidence>
<sequence length="355" mass="38435">MPDISASRVSGQIAELRREGLSAQTCNFYLQAAKQFVRWLVRDRRTADNPLAHLKGANVKLDRRHDRRALSPAEIAALIEAARRGKPMRGLSGPDRAMLYLVSACSGLQASELASMSPSSFDLGPNPTWSVEAAYSKNRERAVRPLHPDLVAPLKAWLEGKPRDGRLWPGKWAEQMQAGVMMKRDLEEAGIPYRDERKLVADFHSLRHTFITNLHRLGLSPKDIQFLARHSTITLTMDRYTHVDQSDVAGALGRVSLFAPQKPCAEELGTPSVPELDGSAASSACTGACTELAQTPVPSCPELSPDGTDGPADGGHCLIRHPVGLTVVASMRRGRPAAAPRSRRSAAPGPGPGRG</sequence>
<name>A0A432MC34_9BACT</name>
<dbReference type="GO" id="GO:0015074">
    <property type="term" value="P:DNA integration"/>
    <property type="evidence" value="ECO:0007669"/>
    <property type="project" value="InterPro"/>
</dbReference>
<dbReference type="PROSITE" id="PS51898">
    <property type="entry name" value="TYR_RECOMBINASE"/>
    <property type="match status" value="1"/>
</dbReference>
<dbReference type="SUPFAM" id="SSF56349">
    <property type="entry name" value="DNA breaking-rejoining enzymes"/>
    <property type="match status" value="1"/>
</dbReference>
<feature type="region of interest" description="Disordered" evidence="4">
    <location>
        <begin position="331"/>
        <end position="355"/>
    </location>
</feature>
<dbReference type="InterPro" id="IPR050090">
    <property type="entry name" value="Tyrosine_recombinase_XerCD"/>
</dbReference>
<dbReference type="GO" id="GO:0006310">
    <property type="term" value="P:DNA recombination"/>
    <property type="evidence" value="ECO:0007669"/>
    <property type="project" value="UniProtKB-KW"/>
</dbReference>
<keyword evidence="7" id="KW-1185">Reference proteome</keyword>
<dbReference type="PANTHER" id="PTHR30349:SF81">
    <property type="entry name" value="TYROSINE RECOMBINASE XERC"/>
    <property type="match status" value="1"/>
</dbReference>